<name>A0AAN6MKD6_9PEZI</name>
<dbReference type="InterPro" id="IPR002355">
    <property type="entry name" value="Cu_oxidase_Cu_BS"/>
</dbReference>
<dbReference type="AlphaFoldDB" id="A0AAN6MKD6"/>
<feature type="domain" description="Plastocyanin-like" evidence="8">
    <location>
        <begin position="519"/>
        <end position="647"/>
    </location>
</feature>
<dbReference type="Gene3D" id="2.60.40.420">
    <property type="entry name" value="Cupredoxins - blue copper proteins"/>
    <property type="match status" value="3"/>
</dbReference>
<evidence type="ECO:0000259" key="9">
    <source>
        <dbReference type="Pfam" id="PF07732"/>
    </source>
</evidence>
<keyword evidence="6" id="KW-1133">Transmembrane helix</keyword>
<dbReference type="InterPro" id="IPR011706">
    <property type="entry name" value="Cu-oxidase_C"/>
</dbReference>
<dbReference type="PANTHER" id="PTHR11709">
    <property type="entry name" value="MULTI-COPPER OXIDASE"/>
    <property type="match status" value="1"/>
</dbReference>
<evidence type="ECO:0000256" key="5">
    <source>
        <dbReference type="SAM" id="MobiDB-lite"/>
    </source>
</evidence>
<keyword evidence="4" id="KW-0186">Copper</keyword>
<comment type="similarity">
    <text evidence="1">Belongs to the multicopper oxidase family.</text>
</comment>
<feature type="region of interest" description="Disordered" evidence="5">
    <location>
        <begin position="67"/>
        <end position="92"/>
    </location>
</feature>
<feature type="transmembrane region" description="Helical" evidence="6">
    <location>
        <begin position="34"/>
        <end position="60"/>
    </location>
</feature>
<keyword evidence="6" id="KW-0812">Transmembrane</keyword>
<protein>
    <submittedName>
        <fullName evidence="10">Cupredoxin</fullName>
    </submittedName>
</protein>
<dbReference type="CDD" id="cd13910">
    <property type="entry name" value="CuRO_3_MCO_like_4"/>
    <property type="match status" value="1"/>
</dbReference>
<dbReference type="EMBL" id="MU855564">
    <property type="protein sequence ID" value="KAK3901662.1"/>
    <property type="molecule type" value="Genomic_DNA"/>
</dbReference>
<evidence type="ECO:0000256" key="3">
    <source>
        <dbReference type="ARBA" id="ARBA00023002"/>
    </source>
</evidence>
<organism evidence="10 11">
    <name type="scientific">Staphylotrichum tortipilum</name>
    <dbReference type="NCBI Taxonomy" id="2831512"/>
    <lineage>
        <taxon>Eukaryota</taxon>
        <taxon>Fungi</taxon>
        <taxon>Dikarya</taxon>
        <taxon>Ascomycota</taxon>
        <taxon>Pezizomycotina</taxon>
        <taxon>Sordariomycetes</taxon>
        <taxon>Sordariomycetidae</taxon>
        <taxon>Sordariales</taxon>
        <taxon>Chaetomiaceae</taxon>
        <taxon>Staphylotrichum</taxon>
    </lineage>
</organism>
<dbReference type="GO" id="GO:0005507">
    <property type="term" value="F:copper ion binding"/>
    <property type="evidence" value="ECO:0007669"/>
    <property type="project" value="InterPro"/>
</dbReference>
<dbReference type="InterPro" id="IPR001117">
    <property type="entry name" value="Cu-oxidase_2nd"/>
</dbReference>
<dbReference type="FunFam" id="2.60.40.420:FF:000071">
    <property type="entry name" value="Conidial pigment biosynthesis oxidase Abr1/brown 1"/>
    <property type="match status" value="1"/>
</dbReference>
<evidence type="ECO:0000313" key="11">
    <source>
        <dbReference type="Proteomes" id="UP001303889"/>
    </source>
</evidence>
<feature type="domain" description="Plastocyanin-like" evidence="9">
    <location>
        <begin position="137"/>
        <end position="246"/>
    </location>
</feature>
<dbReference type="InterPro" id="IPR011707">
    <property type="entry name" value="Cu-oxidase-like_N"/>
</dbReference>
<reference evidence="10" key="1">
    <citation type="journal article" date="2023" name="Mol. Phylogenet. Evol.">
        <title>Genome-scale phylogeny and comparative genomics of the fungal order Sordariales.</title>
        <authorList>
            <person name="Hensen N."/>
            <person name="Bonometti L."/>
            <person name="Westerberg I."/>
            <person name="Brannstrom I.O."/>
            <person name="Guillou S."/>
            <person name="Cros-Aarteil S."/>
            <person name="Calhoun S."/>
            <person name="Haridas S."/>
            <person name="Kuo A."/>
            <person name="Mondo S."/>
            <person name="Pangilinan J."/>
            <person name="Riley R."/>
            <person name="LaButti K."/>
            <person name="Andreopoulos B."/>
            <person name="Lipzen A."/>
            <person name="Chen C."/>
            <person name="Yan M."/>
            <person name="Daum C."/>
            <person name="Ng V."/>
            <person name="Clum A."/>
            <person name="Steindorff A."/>
            <person name="Ohm R.A."/>
            <person name="Martin F."/>
            <person name="Silar P."/>
            <person name="Natvig D.O."/>
            <person name="Lalanne C."/>
            <person name="Gautier V."/>
            <person name="Ament-Velasquez S.L."/>
            <person name="Kruys A."/>
            <person name="Hutchinson M.I."/>
            <person name="Powell A.J."/>
            <person name="Barry K."/>
            <person name="Miller A.N."/>
            <person name="Grigoriev I.V."/>
            <person name="Debuchy R."/>
            <person name="Gladieux P."/>
            <person name="Hiltunen Thoren M."/>
            <person name="Johannesson H."/>
        </authorList>
    </citation>
    <scope>NUCLEOTIDE SEQUENCE</scope>
    <source>
        <strain evidence="10">CBS 103.79</strain>
    </source>
</reference>
<dbReference type="SUPFAM" id="SSF49503">
    <property type="entry name" value="Cupredoxins"/>
    <property type="match status" value="3"/>
</dbReference>
<evidence type="ECO:0000256" key="4">
    <source>
        <dbReference type="ARBA" id="ARBA00023008"/>
    </source>
</evidence>
<dbReference type="Pfam" id="PF07731">
    <property type="entry name" value="Cu-oxidase_2"/>
    <property type="match status" value="1"/>
</dbReference>
<accession>A0AAN6MKD6</accession>
<dbReference type="Pfam" id="PF00394">
    <property type="entry name" value="Cu-oxidase"/>
    <property type="match status" value="1"/>
</dbReference>
<evidence type="ECO:0000259" key="8">
    <source>
        <dbReference type="Pfam" id="PF07731"/>
    </source>
</evidence>
<dbReference type="Pfam" id="PF07732">
    <property type="entry name" value="Cu-oxidase_3"/>
    <property type="match status" value="1"/>
</dbReference>
<proteinExistence type="inferred from homology"/>
<dbReference type="GO" id="GO:0016491">
    <property type="term" value="F:oxidoreductase activity"/>
    <property type="evidence" value="ECO:0007669"/>
    <property type="project" value="UniProtKB-KW"/>
</dbReference>
<dbReference type="InterPro" id="IPR045087">
    <property type="entry name" value="Cu-oxidase_fam"/>
</dbReference>
<dbReference type="Proteomes" id="UP001303889">
    <property type="component" value="Unassembled WGS sequence"/>
</dbReference>
<evidence type="ECO:0000256" key="1">
    <source>
        <dbReference type="ARBA" id="ARBA00010609"/>
    </source>
</evidence>
<keyword evidence="6" id="KW-0472">Membrane</keyword>
<dbReference type="CDD" id="cd13857">
    <property type="entry name" value="CuRO_1_Diphenol_Ox"/>
    <property type="match status" value="1"/>
</dbReference>
<keyword evidence="11" id="KW-1185">Reference proteome</keyword>
<feature type="region of interest" description="Disordered" evidence="5">
    <location>
        <begin position="1"/>
        <end position="29"/>
    </location>
</feature>
<evidence type="ECO:0000259" key="7">
    <source>
        <dbReference type="Pfam" id="PF00394"/>
    </source>
</evidence>
<keyword evidence="2" id="KW-0479">Metal-binding</keyword>
<dbReference type="PROSITE" id="PS00079">
    <property type="entry name" value="MULTICOPPER_OXIDASE1"/>
    <property type="match status" value="1"/>
</dbReference>
<evidence type="ECO:0000313" key="10">
    <source>
        <dbReference type="EMBL" id="KAK3901662.1"/>
    </source>
</evidence>
<feature type="compositionally biased region" description="Acidic residues" evidence="5">
    <location>
        <begin position="1"/>
        <end position="12"/>
    </location>
</feature>
<dbReference type="InterPro" id="IPR008972">
    <property type="entry name" value="Cupredoxin"/>
</dbReference>
<evidence type="ECO:0000256" key="2">
    <source>
        <dbReference type="ARBA" id="ARBA00022723"/>
    </source>
</evidence>
<reference evidence="10" key="2">
    <citation type="submission" date="2023-05" db="EMBL/GenBank/DDBJ databases">
        <authorList>
            <consortium name="Lawrence Berkeley National Laboratory"/>
            <person name="Steindorff A."/>
            <person name="Hensen N."/>
            <person name="Bonometti L."/>
            <person name="Westerberg I."/>
            <person name="Brannstrom I.O."/>
            <person name="Guillou S."/>
            <person name="Cros-Aarteil S."/>
            <person name="Calhoun S."/>
            <person name="Haridas S."/>
            <person name="Kuo A."/>
            <person name="Mondo S."/>
            <person name="Pangilinan J."/>
            <person name="Riley R."/>
            <person name="Labutti K."/>
            <person name="Andreopoulos B."/>
            <person name="Lipzen A."/>
            <person name="Chen C."/>
            <person name="Yanf M."/>
            <person name="Daum C."/>
            <person name="Ng V."/>
            <person name="Clum A."/>
            <person name="Ohm R."/>
            <person name="Martin F."/>
            <person name="Silar P."/>
            <person name="Natvig D."/>
            <person name="Lalanne C."/>
            <person name="Gautier V."/>
            <person name="Ament-Velasquez S.L."/>
            <person name="Kruys A."/>
            <person name="Hutchinson M.I."/>
            <person name="Powell A.J."/>
            <person name="Barry K."/>
            <person name="Miller A.N."/>
            <person name="Grigoriev I.V."/>
            <person name="Debuchy R."/>
            <person name="Gladieux P."/>
            <person name="Thoren M.H."/>
            <person name="Johannesson H."/>
        </authorList>
    </citation>
    <scope>NUCLEOTIDE SEQUENCE</scope>
    <source>
        <strain evidence="10">CBS 103.79</strain>
    </source>
</reference>
<keyword evidence="3" id="KW-0560">Oxidoreductase</keyword>
<dbReference type="PANTHER" id="PTHR11709:SF414">
    <property type="entry name" value="ADR239WP"/>
    <property type="match status" value="1"/>
</dbReference>
<dbReference type="PROSITE" id="PS00080">
    <property type="entry name" value="MULTICOPPER_OXIDASE2"/>
    <property type="match status" value="1"/>
</dbReference>
<dbReference type="InterPro" id="IPR033138">
    <property type="entry name" value="Cu_oxidase_CS"/>
</dbReference>
<feature type="compositionally biased region" description="Pro residues" evidence="5">
    <location>
        <begin position="77"/>
        <end position="88"/>
    </location>
</feature>
<feature type="compositionally biased region" description="Basic and acidic residues" evidence="5">
    <location>
        <begin position="19"/>
        <end position="29"/>
    </location>
</feature>
<sequence>MSSLDEDGDLEEQPFLGERSNHEKRTDQQRRASWGISSLVLLVVFVFAMSSALTAVSIGLSNSSVGLADQGHESPQPVSPSEPQPTSPPANIVIQEDIPSTPRLRTSDEYILAPTWDFQAPPTTREYSWTIDGAILNPDGVFRPMVLINNQFPGPLVEVNEGDTLVVHVSNQGVNATSVHFHGIFQNGTNNMDGTVGVTQCPIAPGSNFTYRFTVAGQAGTYWYHAHHSAQANDGLLGPMVVHARNEKTELQKLEYATDRVVMVQDFYHNTAAELLMDYLRPGRENQEPIPDSALINGRGIRDCSDFPGWECDSSALGLQPFDLQRGQRHRLRFINVGAFAEFQIEMDEHPFYITEVDSTDVHPEPFHRLNVMPAQRYSIVLEANATNADSFWLRARMLRHCFRGPENPHMKEDIRAVIRYVDGEQKPTSNTPVPSPSSKAWSETIELVCRDLNTSALHPVLAQDAPPSDGYVHLRASFGIGDWRLARGFFNDSTWHANATSPTLHRFLDAAATNTSSAQPPDLPFGINIRDFDPAHDLVLQTRGILTLDIAINNFDDGAHPFHLHGHQFYILTPSLTGYPPSAADLPGFLAARGALRNPLRRDTVTVEGYQWVIVRVVLDNPGFWVLHCHNAWHTEAGMVMQLLVRGEVVRKGRVGEEEREMCRREGVGRGARPEDEIWFGQFED</sequence>
<evidence type="ECO:0000256" key="6">
    <source>
        <dbReference type="SAM" id="Phobius"/>
    </source>
</evidence>
<comment type="caution">
    <text evidence="10">The sequence shown here is derived from an EMBL/GenBank/DDBJ whole genome shotgun (WGS) entry which is preliminary data.</text>
</comment>
<gene>
    <name evidence="10" type="ORF">C8A05DRAFT_16184</name>
</gene>
<feature type="domain" description="Plastocyanin-like" evidence="7">
    <location>
        <begin position="259"/>
        <end position="403"/>
    </location>
</feature>